<dbReference type="EMBL" id="VFPM01000004">
    <property type="protein sequence ID" value="TQM57407.1"/>
    <property type="molecule type" value="Genomic_DNA"/>
</dbReference>
<feature type="region of interest" description="Disordered" evidence="1">
    <location>
        <begin position="31"/>
        <end position="84"/>
    </location>
</feature>
<dbReference type="OrthoDB" id="4871297at2"/>
<dbReference type="RefSeq" id="WP_141846816.1">
    <property type="nucleotide sequence ID" value="NZ_VFPM01000004.1"/>
</dbReference>
<feature type="compositionally biased region" description="Polar residues" evidence="1">
    <location>
        <begin position="44"/>
        <end position="54"/>
    </location>
</feature>
<organism evidence="3 4">
    <name type="scientific">Humibacillus xanthopallidus</name>
    <dbReference type="NCBI Taxonomy" id="412689"/>
    <lineage>
        <taxon>Bacteria</taxon>
        <taxon>Bacillati</taxon>
        <taxon>Actinomycetota</taxon>
        <taxon>Actinomycetes</taxon>
        <taxon>Micrococcales</taxon>
        <taxon>Intrasporangiaceae</taxon>
        <taxon>Humibacillus</taxon>
    </lineage>
</organism>
<protein>
    <recommendedName>
        <fullName evidence="2">TY-Chap N-terminal domain-containing protein</fullName>
    </recommendedName>
</protein>
<sequence>MSTAGTAGAAETWGQWTSRIAGELTDLTEGEWLTIAAAPDGSAGRSSGTSDASTTPPPYAAGAPVRERRWSRRRGASKASDGAREPVSDVFLQARLLEGVLALECISDTEFEGLSDLTAEQEQALVALGWEQQGSGPAFERTYALADEHPAAETATEAADLLRKSLERVLGALSPDDVVLRRPTGGSAPG</sequence>
<evidence type="ECO:0000313" key="3">
    <source>
        <dbReference type="EMBL" id="TQM57407.1"/>
    </source>
</evidence>
<evidence type="ECO:0000313" key="4">
    <source>
        <dbReference type="Proteomes" id="UP000316747"/>
    </source>
</evidence>
<dbReference type="AlphaFoldDB" id="A0A543HGK3"/>
<dbReference type="InterPro" id="IPR054344">
    <property type="entry name" value="TY-Chap_N"/>
</dbReference>
<keyword evidence="4" id="KW-1185">Reference proteome</keyword>
<comment type="caution">
    <text evidence="3">The sequence shown here is derived from an EMBL/GenBank/DDBJ whole genome shotgun (WGS) entry which is preliminary data.</text>
</comment>
<accession>A0A543HGK3</accession>
<evidence type="ECO:0000256" key="1">
    <source>
        <dbReference type="SAM" id="MobiDB-lite"/>
    </source>
</evidence>
<dbReference type="Pfam" id="PF22552">
    <property type="entry name" value="TY-Chap3"/>
    <property type="match status" value="1"/>
</dbReference>
<feature type="domain" description="TY-Chap N-terminal" evidence="2">
    <location>
        <begin position="12"/>
        <end position="177"/>
    </location>
</feature>
<dbReference type="Proteomes" id="UP000316747">
    <property type="component" value="Unassembled WGS sequence"/>
</dbReference>
<evidence type="ECO:0000259" key="2">
    <source>
        <dbReference type="Pfam" id="PF22552"/>
    </source>
</evidence>
<reference evidence="3 4" key="1">
    <citation type="submission" date="2019-06" db="EMBL/GenBank/DDBJ databases">
        <title>Genome sequencing of plant associated microbes to promote plant fitness in Sorghum bicolor and Oryza sativa.</title>
        <authorList>
            <person name="Coleman-Derr D."/>
        </authorList>
    </citation>
    <scope>NUCLEOTIDE SEQUENCE [LARGE SCALE GENOMIC DNA]</scope>
    <source>
        <strain evidence="3 4">KV-663</strain>
    </source>
</reference>
<proteinExistence type="predicted"/>
<name>A0A543HGK3_9MICO</name>
<gene>
    <name evidence="3" type="ORF">FBY41_4231</name>
</gene>